<name>A0A151K0T2_9HYME</name>
<organism evidence="3 4">
    <name type="scientific">Trachymyrmex septentrionalis</name>
    <dbReference type="NCBI Taxonomy" id="34720"/>
    <lineage>
        <taxon>Eukaryota</taxon>
        <taxon>Metazoa</taxon>
        <taxon>Ecdysozoa</taxon>
        <taxon>Arthropoda</taxon>
        <taxon>Hexapoda</taxon>
        <taxon>Insecta</taxon>
        <taxon>Pterygota</taxon>
        <taxon>Neoptera</taxon>
        <taxon>Endopterygota</taxon>
        <taxon>Hymenoptera</taxon>
        <taxon>Apocrita</taxon>
        <taxon>Aculeata</taxon>
        <taxon>Formicoidea</taxon>
        <taxon>Formicidae</taxon>
        <taxon>Myrmicinae</taxon>
        <taxon>Trachymyrmex</taxon>
    </lineage>
</organism>
<proteinExistence type="predicted"/>
<evidence type="ECO:0000256" key="1">
    <source>
        <dbReference type="SAM" id="MobiDB-lite"/>
    </source>
</evidence>
<protein>
    <submittedName>
        <fullName evidence="3">Uncharacterized protein</fullName>
    </submittedName>
</protein>
<keyword evidence="2" id="KW-0472">Membrane</keyword>
<sequence length="355" mass="40913">MFGKFTEYHFANVLYFSARVPCTAKCIQITEAAKSLWLRKMNGDRRQKYRRALSVAECGGVPNKIREVKVTQVNSKTILVNQMPRSICSAKCVSTLTINEIYFTEIYPYLIHVLRKTTARKKTHHREHDVNDSMARRRKRDTSPLPGFLSSRRSVSRARRSNFLESSGERMPDPFRSYATEGDEGRRSFWIVLKWVVAREVSQLCPERDALTNQLPWGGFSSPSGSSSGIFRLSQTQIFPRSRHLPSALSAYTSPLAFVCVCIHVLLQLFIYRIYHSFSKCKQIHVKDDMSLSMTTSLIGLERRREGWGPIKITCWRSLRVMTLTTYIKITGGSSPKQNVYLYKISLIIFLRFQK</sequence>
<dbReference type="AlphaFoldDB" id="A0A151K0T2"/>
<feature type="transmembrane region" description="Helical" evidence="2">
    <location>
        <begin position="256"/>
        <end position="275"/>
    </location>
</feature>
<feature type="compositionally biased region" description="Basic and acidic residues" evidence="1">
    <location>
        <begin position="126"/>
        <end position="135"/>
    </location>
</feature>
<evidence type="ECO:0000313" key="4">
    <source>
        <dbReference type="Proteomes" id="UP000078541"/>
    </source>
</evidence>
<feature type="region of interest" description="Disordered" evidence="1">
    <location>
        <begin position="122"/>
        <end position="168"/>
    </location>
</feature>
<evidence type="ECO:0000256" key="2">
    <source>
        <dbReference type="SAM" id="Phobius"/>
    </source>
</evidence>
<keyword evidence="4" id="KW-1185">Reference proteome</keyword>
<dbReference type="EMBL" id="KQ981250">
    <property type="protein sequence ID" value="KYN44217.1"/>
    <property type="molecule type" value="Genomic_DNA"/>
</dbReference>
<accession>A0A151K0T2</accession>
<reference evidence="3 4" key="1">
    <citation type="submission" date="2016-03" db="EMBL/GenBank/DDBJ databases">
        <title>Trachymyrmex septentrionalis WGS genome.</title>
        <authorList>
            <person name="Nygaard S."/>
            <person name="Hu H."/>
            <person name="Boomsma J."/>
            <person name="Zhang G."/>
        </authorList>
    </citation>
    <scope>NUCLEOTIDE SEQUENCE [LARGE SCALE GENOMIC DNA]</scope>
    <source>
        <strain evidence="3">Tsep2-gDNA-1</strain>
        <tissue evidence="3">Whole body</tissue>
    </source>
</reference>
<gene>
    <name evidence="3" type="ORF">ALC56_01339</name>
</gene>
<keyword evidence="2" id="KW-0812">Transmembrane</keyword>
<keyword evidence="2" id="KW-1133">Transmembrane helix</keyword>
<evidence type="ECO:0000313" key="3">
    <source>
        <dbReference type="EMBL" id="KYN44217.1"/>
    </source>
</evidence>
<dbReference type="Proteomes" id="UP000078541">
    <property type="component" value="Unassembled WGS sequence"/>
</dbReference>